<dbReference type="AlphaFoldDB" id="A0A7Y7IT64"/>
<evidence type="ECO:0000256" key="1">
    <source>
        <dbReference type="SAM" id="MobiDB-lite"/>
    </source>
</evidence>
<proteinExistence type="predicted"/>
<accession>A0A7Y7IT64</accession>
<feature type="region of interest" description="Disordered" evidence="1">
    <location>
        <begin position="105"/>
        <end position="135"/>
    </location>
</feature>
<reference evidence="2 3" key="1">
    <citation type="submission" date="2020-06" db="EMBL/GenBank/DDBJ databases">
        <title>Description of novel acetic acid bacteria.</title>
        <authorList>
            <person name="Sombolestani A."/>
        </authorList>
    </citation>
    <scope>NUCLEOTIDE SEQUENCE [LARGE SCALE GENOMIC DNA]</scope>
    <source>
        <strain evidence="2 3">LMG 31431</strain>
    </source>
</reference>
<evidence type="ECO:0000313" key="2">
    <source>
        <dbReference type="EMBL" id="NVN09702.1"/>
    </source>
</evidence>
<gene>
    <name evidence="2" type="ORF">HUK84_00805</name>
</gene>
<dbReference type="Pfam" id="PF10387">
    <property type="entry name" value="DUF2442"/>
    <property type="match status" value="1"/>
</dbReference>
<organism evidence="2 3">
    <name type="scientific">Nguyenibacter vanlangensis</name>
    <dbReference type="NCBI Taxonomy" id="1216886"/>
    <lineage>
        <taxon>Bacteria</taxon>
        <taxon>Pseudomonadati</taxon>
        <taxon>Pseudomonadota</taxon>
        <taxon>Alphaproteobacteria</taxon>
        <taxon>Acetobacterales</taxon>
        <taxon>Acetobacteraceae</taxon>
        <taxon>Nguyenibacter</taxon>
    </lineage>
</organism>
<comment type="caution">
    <text evidence="2">The sequence shown here is derived from an EMBL/GenBank/DDBJ whole genome shotgun (WGS) entry which is preliminary data.</text>
</comment>
<protein>
    <submittedName>
        <fullName evidence="2">DUF2442 domain-containing protein</fullName>
    </submittedName>
</protein>
<evidence type="ECO:0000313" key="3">
    <source>
        <dbReference type="Proteomes" id="UP000534870"/>
    </source>
</evidence>
<dbReference type="Proteomes" id="UP000534870">
    <property type="component" value="Unassembled WGS sequence"/>
</dbReference>
<sequence length="135" mass="14595">MVTESELRRAEAAMDEYLSQTPQATQARYIRSRRRLLVTLNNGVELTVPTDLIEGLKGATPADLSAIEITPLGTGLHWPNLDADVSVEGLMQGIFGSRKWMAQQMGRTGGSSRSVAKATAARENGKKGGRPRKTA</sequence>
<dbReference type="Gene3D" id="3.30.2020.40">
    <property type="entry name" value="Uncharacterised protein PF10387, DUF2442"/>
    <property type="match status" value="1"/>
</dbReference>
<dbReference type="EMBL" id="JABXXP010000003">
    <property type="protein sequence ID" value="NVN09702.1"/>
    <property type="molecule type" value="Genomic_DNA"/>
</dbReference>
<name>A0A7Y7IT64_9PROT</name>
<dbReference type="InterPro" id="IPR018841">
    <property type="entry name" value="DUF2442"/>
</dbReference>